<dbReference type="EMBL" id="CP097095">
    <property type="protein sequence ID" value="UQF79991.1"/>
    <property type="molecule type" value="Genomic_DNA"/>
</dbReference>
<dbReference type="AlphaFoldDB" id="A0A2N6V5B9"/>
<gene>
    <name evidence="1" type="ORF">M3I41_01565</name>
</gene>
<sequence length="210" mass="23043">MKVSYIVPGNWADIDLNGDLVEQTRQVGDRFMTYLGQSGKTEQVRDLIDRQFRSQAEALKQAGATNFLVEVEPTAGVLTGASMFVVPLPLTDDVAPMDAMLAIGRDNGQAEVIEGGHSVVMRTMSLRDGEDLLRSTAEAVNQELNVQLPEVPQKMVSRQITYFLANPDVTEAIVTLTGYINLPSSPEHDQLATSLLHLYDAVARSLRMQP</sequence>
<proteinExistence type="predicted"/>
<organism evidence="1 2">
    <name type="scientific">Actinomyces graevenitzii</name>
    <dbReference type="NCBI Taxonomy" id="55565"/>
    <lineage>
        <taxon>Bacteria</taxon>
        <taxon>Bacillati</taxon>
        <taxon>Actinomycetota</taxon>
        <taxon>Actinomycetes</taxon>
        <taxon>Actinomycetales</taxon>
        <taxon>Actinomycetaceae</taxon>
        <taxon>Actinomyces</taxon>
    </lineage>
</organism>
<reference evidence="1" key="1">
    <citation type="submission" date="2022-05" db="EMBL/GenBank/DDBJ databases">
        <title>Using nanopore sequencing to obtain complete genomes from saliva samples.</title>
        <authorList>
            <person name="Baker J.L."/>
        </authorList>
    </citation>
    <scope>NUCLEOTIDE SEQUENCE</scope>
    <source>
        <strain evidence="1">JCVI-JB-Ag32</strain>
    </source>
</reference>
<evidence type="ECO:0000313" key="1">
    <source>
        <dbReference type="EMBL" id="UQF79991.1"/>
    </source>
</evidence>
<dbReference type="Proteomes" id="UP000830236">
    <property type="component" value="Chromosome"/>
</dbReference>
<accession>A0A2N6V5B9</accession>
<evidence type="ECO:0000313" key="2">
    <source>
        <dbReference type="Proteomes" id="UP000830236"/>
    </source>
</evidence>
<dbReference type="RefSeq" id="WP_102240061.1">
    <property type="nucleotide sequence ID" value="NZ_PNHV01000001.1"/>
</dbReference>
<dbReference type="KEGG" id="agh:M3I41_01565"/>
<protein>
    <submittedName>
        <fullName evidence="1">Uncharacterized protein</fullName>
    </submittedName>
</protein>
<name>A0A2N6V5B9_9ACTO</name>